<protein>
    <submittedName>
        <fullName evidence="1">Ribonuclease H protein</fullName>
    </submittedName>
</protein>
<evidence type="ECO:0000313" key="2">
    <source>
        <dbReference type="Proteomes" id="UP001164539"/>
    </source>
</evidence>
<reference evidence="1 2" key="1">
    <citation type="journal article" date="2023" name="Science">
        <title>Complex scaffold remodeling in plant triterpene biosynthesis.</title>
        <authorList>
            <person name="De La Pena R."/>
            <person name="Hodgson H."/>
            <person name="Liu J.C."/>
            <person name="Stephenson M.J."/>
            <person name="Martin A.C."/>
            <person name="Owen C."/>
            <person name="Harkess A."/>
            <person name="Leebens-Mack J."/>
            <person name="Jimenez L.E."/>
            <person name="Osbourn A."/>
            <person name="Sattely E.S."/>
        </authorList>
    </citation>
    <scope>NUCLEOTIDE SEQUENCE [LARGE SCALE GENOMIC DNA]</scope>
    <source>
        <strain evidence="2">cv. JPN11</strain>
        <tissue evidence="1">Leaf</tissue>
    </source>
</reference>
<dbReference type="EMBL" id="CM051402">
    <property type="protein sequence ID" value="KAJ4710484.1"/>
    <property type="molecule type" value="Genomic_DNA"/>
</dbReference>
<proteinExistence type="predicted"/>
<name>A0ACC1XGG0_MELAZ</name>
<gene>
    <name evidence="1" type="ORF">OWV82_016662</name>
</gene>
<comment type="caution">
    <text evidence="1">The sequence shown here is derived from an EMBL/GenBank/DDBJ whole genome shotgun (WGS) entry which is preliminary data.</text>
</comment>
<dbReference type="Proteomes" id="UP001164539">
    <property type="component" value="Chromosome 9"/>
</dbReference>
<organism evidence="1 2">
    <name type="scientific">Melia azedarach</name>
    <name type="common">Chinaberry tree</name>
    <dbReference type="NCBI Taxonomy" id="155640"/>
    <lineage>
        <taxon>Eukaryota</taxon>
        <taxon>Viridiplantae</taxon>
        <taxon>Streptophyta</taxon>
        <taxon>Embryophyta</taxon>
        <taxon>Tracheophyta</taxon>
        <taxon>Spermatophyta</taxon>
        <taxon>Magnoliopsida</taxon>
        <taxon>eudicotyledons</taxon>
        <taxon>Gunneridae</taxon>
        <taxon>Pentapetalae</taxon>
        <taxon>rosids</taxon>
        <taxon>malvids</taxon>
        <taxon>Sapindales</taxon>
        <taxon>Meliaceae</taxon>
        <taxon>Melia</taxon>
    </lineage>
</organism>
<keyword evidence="2" id="KW-1185">Reference proteome</keyword>
<evidence type="ECO:0000313" key="1">
    <source>
        <dbReference type="EMBL" id="KAJ4710484.1"/>
    </source>
</evidence>
<sequence>MGNSKSVEGTNPPPSSDPSTEAKAEPVASASTTTKTSSVASQQSGSGNSQSVEGTKPPPSSDQSTEAKAKPVASASATTKTSSVASQQSGNGNSQSVEGTKPPPLPDQSTKAKGAASASTTTKRNSVASPHSGDGNSKSKKGRKPPPLPNQSTKAEAEAKAKAEAKSFLRKGRAPNKIQVFWRPPTIPFVKVNTDGVSKNNPGAAACGGVFRDFQGEFLGAFAMNLGRQSSFFAEIMGIIQGISYAAKRGWYFIWLESDSTAAIACLLNSNFNPPRRIKNDWLNCKASISKMSIQCTHIYREGNKVADIMANLGLCSSGSIWFNSAPLQIKDALYKDCSGVPNCRFITQL</sequence>
<accession>A0ACC1XGG0</accession>